<dbReference type="PANTHER" id="PTHR44051:SF8">
    <property type="entry name" value="GLUTATHIONE S-TRANSFERASE GSTA"/>
    <property type="match status" value="1"/>
</dbReference>
<dbReference type="EMBL" id="CP012159">
    <property type="protein sequence ID" value="AKT42182.1"/>
    <property type="molecule type" value="Genomic_DNA"/>
</dbReference>
<comment type="similarity">
    <text evidence="1">Belongs to the GST superfamily.</text>
</comment>
<evidence type="ECO:0000259" key="3">
    <source>
        <dbReference type="PROSITE" id="PS50405"/>
    </source>
</evidence>
<dbReference type="Gene3D" id="1.20.1050.10">
    <property type="match status" value="1"/>
</dbReference>
<dbReference type="PROSITE" id="PS50404">
    <property type="entry name" value="GST_NTER"/>
    <property type="match status" value="1"/>
</dbReference>
<dbReference type="InterPro" id="IPR004045">
    <property type="entry name" value="Glutathione_S-Trfase_N"/>
</dbReference>
<evidence type="ECO:0000313" key="5">
    <source>
        <dbReference type="Proteomes" id="UP000067626"/>
    </source>
</evidence>
<dbReference type="Proteomes" id="UP000067626">
    <property type="component" value="Chromosome"/>
</dbReference>
<evidence type="ECO:0000256" key="1">
    <source>
        <dbReference type="RuleBase" id="RU003494"/>
    </source>
</evidence>
<sequence>MSIVFYFSPWSNAVRIQASLAELGTPHEVVTLDLKAGDQRKPEFLALNPNGRVPTLVIDGAPIFESVAIQIALGDRYGVEKGLWPAPGTADHLQALSWLVWNQVTLHGCTFRYMQSTGKFVPEGYQHQPALAEHFLKDALEQLRILDAHLAGREYIVGDRCTLVDIDVVAGLNFAIQVAQLDITPFPHLAAWQGRMMQRPALRSALGGG</sequence>
<reference evidence="4 5" key="1">
    <citation type="submission" date="2015-07" db="EMBL/GenBank/DDBJ databases">
        <title>Genome analysis of myxobacterium Chondromyces crocatus Cm c5 reveals a high potential for natural compound synthesis and the genetic basis for the loss of fruiting body formation.</title>
        <authorList>
            <person name="Zaburannyi N."/>
            <person name="Bunk B."/>
            <person name="Maier J."/>
            <person name="Overmann J."/>
            <person name="Mueller R."/>
        </authorList>
    </citation>
    <scope>NUCLEOTIDE SEQUENCE [LARGE SCALE GENOMIC DNA]</scope>
    <source>
        <strain evidence="4 5">Cm c5</strain>
    </source>
</reference>
<evidence type="ECO:0000313" key="4">
    <source>
        <dbReference type="EMBL" id="AKT42182.1"/>
    </source>
</evidence>
<feature type="domain" description="GST N-terminal" evidence="2">
    <location>
        <begin position="1"/>
        <end position="81"/>
    </location>
</feature>
<dbReference type="InterPro" id="IPR036249">
    <property type="entry name" value="Thioredoxin-like_sf"/>
</dbReference>
<dbReference type="Gene3D" id="3.40.30.10">
    <property type="entry name" value="Glutaredoxin"/>
    <property type="match status" value="1"/>
</dbReference>
<dbReference type="SFLD" id="SFLDG01150">
    <property type="entry name" value="Main.1:_Beta-like"/>
    <property type="match status" value="1"/>
</dbReference>
<dbReference type="InterPro" id="IPR036282">
    <property type="entry name" value="Glutathione-S-Trfase_C_sf"/>
</dbReference>
<dbReference type="SFLD" id="SFLDG00358">
    <property type="entry name" value="Main_(cytGST)"/>
    <property type="match status" value="1"/>
</dbReference>
<protein>
    <submittedName>
        <fullName evidence="4">Glutathione S-transferase</fullName>
    </submittedName>
</protein>
<dbReference type="KEGG" id="ccro:CMC5_064050"/>
<dbReference type="AlphaFoldDB" id="A0A0K1ENG8"/>
<dbReference type="PROSITE" id="PS50405">
    <property type="entry name" value="GST_CTER"/>
    <property type="match status" value="1"/>
</dbReference>
<dbReference type="InterPro" id="IPR040079">
    <property type="entry name" value="Glutathione_S-Trfase"/>
</dbReference>
<dbReference type="InterPro" id="IPR010987">
    <property type="entry name" value="Glutathione-S-Trfase_C-like"/>
</dbReference>
<dbReference type="RefSeq" id="WP_050433849.1">
    <property type="nucleotide sequence ID" value="NZ_CP012159.1"/>
</dbReference>
<keyword evidence="5" id="KW-1185">Reference proteome</keyword>
<evidence type="ECO:0000259" key="2">
    <source>
        <dbReference type="PROSITE" id="PS50404"/>
    </source>
</evidence>
<dbReference type="OrthoDB" id="5740960at2"/>
<dbReference type="InterPro" id="IPR004046">
    <property type="entry name" value="GST_C"/>
</dbReference>
<dbReference type="SUPFAM" id="SSF47616">
    <property type="entry name" value="GST C-terminal domain-like"/>
    <property type="match status" value="1"/>
</dbReference>
<organism evidence="4 5">
    <name type="scientific">Chondromyces crocatus</name>
    <dbReference type="NCBI Taxonomy" id="52"/>
    <lineage>
        <taxon>Bacteria</taxon>
        <taxon>Pseudomonadati</taxon>
        <taxon>Myxococcota</taxon>
        <taxon>Polyangia</taxon>
        <taxon>Polyangiales</taxon>
        <taxon>Polyangiaceae</taxon>
        <taxon>Chondromyces</taxon>
    </lineage>
</organism>
<accession>A0A0K1ENG8</accession>
<dbReference type="SFLD" id="SFLDS00019">
    <property type="entry name" value="Glutathione_Transferase_(cytos"/>
    <property type="match status" value="1"/>
</dbReference>
<dbReference type="PANTHER" id="PTHR44051">
    <property type="entry name" value="GLUTATHIONE S-TRANSFERASE-RELATED"/>
    <property type="match status" value="1"/>
</dbReference>
<name>A0A0K1ENG8_CHOCO</name>
<dbReference type="GO" id="GO:0016740">
    <property type="term" value="F:transferase activity"/>
    <property type="evidence" value="ECO:0007669"/>
    <property type="project" value="UniProtKB-KW"/>
</dbReference>
<dbReference type="STRING" id="52.CMC5_064050"/>
<dbReference type="SUPFAM" id="SSF52833">
    <property type="entry name" value="Thioredoxin-like"/>
    <property type="match status" value="1"/>
</dbReference>
<dbReference type="Pfam" id="PF00043">
    <property type="entry name" value="GST_C"/>
    <property type="match status" value="1"/>
</dbReference>
<feature type="domain" description="GST C-terminal" evidence="3">
    <location>
        <begin position="88"/>
        <end position="209"/>
    </location>
</feature>
<proteinExistence type="inferred from homology"/>
<gene>
    <name evidence="4" type="primary">gst</name>
    <name evidence="4" type="ORF">CMC5_064050</name>
</gene>
<dbReference type="Pfam" id="PF02798">
    <property type="entry name" value="GST_N"/>
    <property type="match status" value="1"/>
</dbReference>
<keyword evidence="4" id="KW-0808">Transferase</keyword>